<protein>
    <submittedName>
        <fullName evidence="4">Taurine catabolism dioxygenase TauD/TfdA</fullName>
    </submittedName>
</protein>
<dbReference type="InterPro" id="IPR042098">
    <property type="entry name" value="TauD-like_sf"/>
</dbReference>
<dbReference type="Pfam" id="PF02668">
    <property type="entry name" value="TauD"/>
    <property type="match status" value="1"/>
</dbReference>
<comment type="caution">
    <text evidence="4">The sequence shown here is derived from an EMBL/GenBank/DDBJ whole genome shotgun (WGS) entry which is preliminary data.</text>
</comment>
<reference evidence="4 5" key="1">
    <citation type="submission" date="2013-05" db="EMBL/GenBank/DDBJ databases">
        <title>Genome sequence of Streptomyces sparsogenes DSM 40356.</title>
        <authorList>
            <person name="Coyne S."/>
            <person name="Seebeck F.P."/>
        </authorList>
    </citation>
    <scope>NUCLEOTIDE SEQUENCE [LARGE SCALE GENOMIC DNA]</scope>
    <source>
        <strain evidence="4 5">DSM 40356</strain>
    </source>
</reference>
<organism evidence="4 5">
    <name type="scientific">Streptomyces sparsogenes DSM 40356</name>
    <dbReference type="NCBI Taxonomy" id="1331668"/>
    <lineage>
        <taxon>Bacteria</taxon>
        <taxon>Bacillati</taxon>
        <taxon>Actinomycetota</taxon>
        <taxon>Actinomycetes</taxon>
        <taxon>Kitasatosporales</taxon>
        <taxon>Streptomycetaceae</taxon>
        <taxon>Streptomyces</taxon>
    </lineage>
</organism>
<dbReference type="STRING" id="67365.GCA_001704635_02356"/>
<dbReference type="EMBL" id="ASQP01000387">
    <property type="protein sequence ID" value="OMI35848.1"/>
    <property type="molecule type" value="Genomic_DNA"/>
</dbReference>
<dbReference type="GeneID" id="96747174"/>
<keyword evidence="1" id="KW-0560">Oxidoreductase</keyword>
<sequence>MTSVLRRPCAGPAVWSGPDPADLDEWALRLAPARIDGIEAALRVVRERGVPLLKVSARDCLLPAPAGELERVAGVWGDGRGVVLITRVPVGRCSRAAASTRFWGLGQRLGTPWWQNAAGRVLGHARGAGRRMADPATRGCRTGEGLLFDTDGSDVLGLVGLVGLLCLRTARSGACAAVVSSAAVCSVVPARGPDLVERLYRGPFLDRREEQAPGGRPYDAVWLVSWHGGKLGIRCNRSCPESAQRFPGVVRPQPADGELFGLIGGPAVSPELRRDVGFEVGGLLLGNRAMFHCRTAYEDFAEAGPRRDVLRLWSAPGQGRGLPPGFGGGLHCTEGPARGGITPREVVVKQNSAGLTGSRRLR</sequence>
<keyword evidence="4" id="KW-0223">Dioxygenase</keyword>
<evidence type="ECO:0000256" key="1">
    <source>
        <dbReference type="ARBA" id="ARBA00023002"/>
    </source>
</evidence>
<gene>
    <name evidence="4" type="ORF">SPAR_29856</name>
</gene>
<dbReference type="Proteomes" id="UP000186168">
    <property type="component" value="Unassembled WGS sequence"/>
</dbReference>
<dbReference type="RefSeq" id="WP_065967092.1">
    <property type="nucleotide sequence ID" value="NZ_ASQP01000387.1"/>
</dbReference>
<accession>A0A1R1SCC5</accession>
<evidence type="ECO:0000259" key="3">
    <source>
        <dbReference type="Pfam" id="PF02668"/>
    </source>
</evidence>
<evidence type="ECO:0000313" key="4">
    <source>
        <dbReference type="EMBL" id="OMI35848.1"/>
    </source>
</evidence>
<feature type="domain" description="TauD/TfdA-like" evidence="3">
    <location>
        <begin position="78"/>
        <end position="313"/>
    </location>
</feature>
<proteinExistence type="predicted"/>
<keyword evidence="2" id="KW-0408">Iron</keyword>
<dbReference type="InterPro" id="IPR003819">
    <property type="entry name" value="TauD/TfdA-like"/>
</dbReference>
<dbReference type="SUPFAM" id="SSF51197">
    <property type="entry name" value="Clavaminate synthase-like"/>
    <property type="match status" value="1"/>
</dbReference>
<dbReference type="GO" id="GO:0051213">
    <property type="term" value="F:dioxygenase activity"/>
    <property type="evidence" value="ECO:0007669"/>
    <property type="project" value="UniProtKB-KW"/>
</dbReference>
<name>A0A1R1SCC5_9ACTN</name>
<dbReference type="Gene3D" id="3.60.130.10">
    <property type="entry name" value="Clavaminate synthase-like"/>
    <property type="match status" value="1"/>
</dbReference>
<evidence type="ECO:0000313" key="5">
    <source>
        <dbReference type="Proteomes" id="UP000186168"/>
    </source>
</evidence>
<evidence type="ECO:0000256" key="2">
    <source>
        <dbReference type="ARBA" id="ARBA00023004"/>
    </source>
</evidence>
<dbReference type="AlphaFoldDB" id="A0A1R1SCC5"/>
<keyword evidence="5" id="KW-1185">Reference proteome</keyword>